<proteinExistence type="predicted"/>
<accession>A0A183NFJ4</accession>
<evidence type="ECO:0000313" key="2">
    <source>
        <dbReference type="Proteomes" id="UP000269396"/>
    </source>
</evidence>
<dbReference type="STRING" id="31246.A0A183NFJ4"/>
<dbReference type="EMBL" id="UZAL01000885">
    <property type="protein sequence ID" value="VDO73794.1"/>
    <property type="molecule type" value="Genomic_DNA"/>
</dbReference>
<dbReference type="AlphaFoldDB" id="A0A183NFJ4"/>
<protein>
    <submittedName>
        <fullName evidence="1">Uncharacterized protein</fullName>
    </submittedName>
</protein>
<dbReference type="Proteomes" id="UP000269396">
    <property type="component" value="Unassembled WGS sequence"/>
</dbReference>
<keyword evidence="2" id="KW-1185">Reference proteome</keyword>
<name>A0A183NFJ4_9TREM</name>
<evidence type="ECO:0000313" key="1">
    <source>
        <dbReference type="EMBL" id="VDO73794.1"/>
    </source>
</evidence>
<reference evidence="1 2" key="1">
    <citation type="submission" date="2018-11" db="EMBL/GenBank/DDBJ databases">
        <authorList>
            <consortium name="Pathogen Informatics"/>
        </authorList>
    </citation>
    <scope>NUCLEOTIDE SEQUENCE [LARGE SCALE GENOMIC DNA]</scope>
    <source>
        <strain>Denwood</strain>
        <strain evidence="2">Zambia</strain>
    </source>
</reference>
<organism evidence="1 2">
    <name type="scientific">Schistosoma mattheei</name>
    <dbReference type="NCBI Taxonomy" id="31246"/>
    <lineage>
        <taxon>Eukaryota</taxon>
        <taxon>Metazoa</taxon>
        <taxon>Spiralia</taxon>
        <taxon>Lophotrochozoa</taxon>
        <taxon>Platyhelminthes</taxon>
        <taxon>Trematoda</taxon>
        <taxon>Digenea</taxon>
        <taxon>Strigeidida</taxon>
        <taxon>Schistosomatoidea</taxon>
        <taxon>Schistosomatidae</taxon>
        <taxon>Schistosoma</taxon>
    </lineage>
</organism>
<gene>
    <name evidence="1" type="ORF">SMTD_LOCUS880</name>
</gene>
<sequence length="235" mass="26461">MVTSPDQLQLLLDRRKKRFKNNQLNISDNLRTRLLNLPCFGDVTEVGELIPHLHTELDNDCRTYERVYKSLYESWTSSNVSEAVIHGAPRDPELSISQTRPVMVSNPIAFETLCTNTGLSSSQEDDFSLNAHKLIAVPAHKETENKWGSILNPAVPNGPHHSATEVFDESNYRDSHVLPGNIYHALDNNQEPGAVLLDADYHGYPLSNSVAHKFGHKILEEWNSDDLKLNGVYPH</sequence>